<protein>
    <recommendedName>
        <fullName evidence="1">DUF559 domain-containing protein</fullName>
    </recommendedName>
</protein>
<dbReference type="SUPFAM" id="SSF52980">
    <property type="entry name" value="Restriction endonuclease-like"/>
    <property type="match status" value="1"/>
</dbReference>
<dbReference type="PATRIC" id="fig|1800.3.peg.2781"/>
<dbReference type="InterPro" id="IPR011335">
    <property type="entry name" value="Restrct_endonuc-II-like"/>
</dbReference>
<dbReference type="Gene3D" id="3.40.960.10">
    <property type="entry name" value="VSR Endonuclease"/>
    <property type="match status" value="1"/>
</dbReference>
<dbReference type="Pfam" id="PF04480">
    <property type="entry name" value="DUF559"/>
    <property type="match status" value="1"/>
</dbReference>
<dbReference type="RefSeq" id="WP_082162192.1">
    <property type="nucleotide sequence ID" value="NZ_MVHO01000009.1"/>
</dbReference>
<feature type="domain" description="DUF559" evidence="1">
    <location>
        <begin position="220"/>
        <end position="279"/>
    </location>
</feature>
<gene>
    <name evidence="2" type="ORF">MCHUDSM44219_02774</name>
</gene>
<evidence type="ECO:0000313" key="3">
    <source>
        <dbReference type="Proteomes" id="UP000036176"/>
    </source>
</evidence>
<keyword evidence="3" id="KW-1185">Reference proteome</keyword>
<dbReference type="EMBL" id="JYNX01000036">
    <property type="protein sequence ID" value="KMO79232.1"/>
    <property type="molecule type" value="Genomic_DNA"/>
</dbReference>
<dbReference type="AlphaFoldDB" id="A0A0J6WC03"/>
<dbReference type="OrthoDB" id="3173471at2"/>
<organism evidence="2 3">
    <name type="scientific">Mycolicibacterium chubuense</name>
    <name type="common">Mycobacterium chubuense</name>
    <dbReference type="NCBI Taxonomy" id="1800"/>
    <lineage>
        <taxon>Bacteria</taxon>
        <taxon>Bacillati</taxon>
        <taxon>Actinomycetota</taxon>
        <taxon>Actinomycetes</taxon>
        <taxon>Mycobacteriales</taxon>
        <taxon>Mycobacteriaceae</taxon>
        <taxon>Mycolicibacterium</taxon>
    </lineage>
</organism>
<dbReference type="Proteomes" id="UP000036176">
    <property type="component" value="Unassembled WGS sequence"/>
</dbReference>
<proteinExistence type="predicted"/>
<reference evidence="2 3" key="1">
    <citation type="journal article" date="2015" name="Genome Biol. Evol.">
        <title>Characterization of Three Mycobacterium spp. with Potential Use in Bioremediation by Genome Sequencing and Comparative Genomics.</title>
        <authorList>
            <person name="Das S."/>
            <person name="Pettersson B.M."/>
            <person name="Behra P.R."/>
            <person name="Ramesh M."/>
            <person name="Dasgupta S."/>
            <person name="Bhattacharya A."/>
            <person name="Kirsebom L.A."/>
        </authorList>
    </citation>
    <scope>NUCLEOTIDE SEQUENCE [LARGE SCALE GENOMIC DNA]</scope>
    <source>
        <strain evidence="2 3">DSM 44219</strain>
    </source>
</reference>
<evidence type="ECO:0000313" key="2">
    <source>
        <dbReference type="EMBL" id="KMO79232.1"/>
    </source>
</evidence>
<name>A0A0J6WC03_MYCCU</name>
<comment type="caution">
    <text evidence="2">The sequence shown here is derived from an EMBL/GenBank/DDBJ whole genome shotgun (WGS) entry which is preliminary data.</text>
</comment>
<sequence length="306" mass="33517">MPTNILLASEALAAGQVTRRELARDYTKLFQNVYVRGGLKLTAQDKAVAAWLWSGRSATVAGVSAAALLGSRFASERAAAELIRAHRRAPKGIAVFTDTVADRDVCRIGSVAVTKPARTAFDIGRRHPVVAAVQHIDALLHATGCRIDDVRAVAGRYPGVRSIRRLMTALSLADTGAESPTETLTRLFVVAAGLPRPVTQIPVQDADGRVRYRLDMGWPDLLVAVEYDGGHHWTDPVQRARDIERWEFLAEQGWTVIRVSWTQLRDQPNTMVRRVAKALGVAPSVQVSHASLERCVENLHTRRGGQ</sequence>
<dbReference type="InterPro" id="IPR007569">
    <property type="entry name" value="DUF559"/>
</dbReference>
<evidence type="ECO:0000259" key="1">
    <source>
        <dbReference type="Pfam" id="PF04480"/>
    </source>
</evidence>
<accession>A0A0J6WC03</accession>